<accession>E6TXL8</accession>
<dbReference type="HOGENOM" id="CLU_044465_1_0_9"/>
<evidence type="ECO:0000256" key="4">
    <source>
        <dbReference type="ARBA" id="ARBA00012546"/>
    </source>
</evidence>
<dbReference type="Proteomes" id="UP000001401">
    <property type="component" value="Chromosome"/>
</dbReference>
<organism evidence="8 9">
    <name type="scientific">Evansella cellulosilytica (strain ATCC 21833 / DSM 2522 / FERM P-1141 / JCM 9156 / N-4)</name>
    <name type="common">Bacillus cellulosilyticus</name>
    <dbReference type="NCBI Taxonomy" id="649639"/>
    <lineage>
        <taxon>Bacteria</taxon>
        <taxon>Bacillati</taxon>
        <taxon>Bacillota</taxon>
        <taxon>Bacilli</taxon>
        <taxon>Bacillales</taxon>
        <taxon>Bacillaceae</taxon>
        <taxon>Evansella</taxon>
    </lineage>
</organism>
<dbReference type="PANTHER" id="PTHR30068">
    <property type="entry name" value="URONATE ISOMERASE"/>
    <property type="match status" value="1"/>
</dbReference>
<evidence type="ECO:0000313" key="9">
    <source>
        <dbReference type="Proteomes" id="UP000001401"/>
    </source>
</evidence>
<dbReference type="GO" id="GO:0019698">
    <property type="term" value="P:D-galacturonate catabolic process"/>
    <property type="evidence" value="ECO:0007669"/>
    <property type="project" value="TreeGrafter"/>
</dbReference>
<evidence type="ECO:0000256" key="1">
    <source>
        <dbReference type="ARBA" id="ARBA00001165"/>
    </source>
</evidence>
<keyword evidence="9" id="KW-1185">Reference proteome</keyword>
<evidence type="ECO:0000256" key="6">
    <source>
        <dbReference type="ARBA" id="ARBA00023235"/>
    </source>
</evidence>
<protein>
    <recommendedName>
        <fullName evidence="5 7">Uronate isomerase</fullName>
        <ecNumber evidence="4 7">5.3.1.12</ecNumber>
    </recommendedName>
    <alternativeName>
        <fullName evidence="7">Glucuronate isomerase</fullName>
    </alternativeName>
    <alternativeName>
        <fullName evidence="7">Uronic isomerase</fullName>
    </alternativeName>
</protein>
<evidence type="ECO:0000256" key="2">
    <source>
        <dbReference type="ARBA" id="ARBA00004892"/>
    </source>
</evidence>
<proteinExistence type="inferred from homology"/>
<dbReference type="STRING" id="649639.Bcell_0550"/>
<dbReference type="InterPro" id="IPR032466">
    <property type="entry name" value="Metal_Hydrolase"/>
</dbReference>
<dbReference type="OrthoDB" id="9766564at2"/>
<reference evidence="8 9" key="1">
    <citation type="submission" date="2010-12" db="EMBL/GenBank/DDBJ databases">
        <title>Complete sequence of Bacillus cellulosilyticus DSM 2522.</title>
        <authorList>
            <consortium name="US DOE Joint Genome Institute"/>
            <person name="Lucas S."/>
            <person name="Copeland A."/>
            <person name="Lapidus A."/>
            <person name="Cheng J.-F."/>
            <person name="Bruce D."/>
            <person name="Goodwin L."/>
            <person name="Pitluck S."/>
            <person name="Chertkov O."/>
            <person name="Detter J.C."/>
            <person name="Han C."/>
            <person name="Tapia R."/>
            <person name="Land M."/>
            <person name="Hauser L."/>
            <person name="Jeffries C."/>
            <person name="Kyrpides N."/>
            <person name="Ivanova N."/>
            <person name="Mikhailova N."/>
            <person name="Brumm P."/>
            <person name="Mead D."/>
            <person name="Woyke T."/>
        </authorList>
    </citation>
    <scope>NUCLEOTIDE SEQUENCE [LARGE SCALE GENOMIC DNA]</scope>
    <source>
        <strain evidence="9">ATCC 21833 / DSM 2522 / FERM P-1141 / JCM 9156 / N-4</strain>
    </source>
</reference>
<dbReference type="Gene3D" id="1.10.2020.10">
    <property type="entry name" value="uronate isomerase, domain 2, chain A"/>
    <property type="match status" value="1"/>
</dbReference>
<comment type="catalytic activity">
    <reaction evidence="1 7">
        <text>D-glucuronate = D-fructuronate</text>
        <dbReference type="Rhea" id="RHEA:13049"/>
        <dbReference type="ChEBI" id="CHEBI:58720"/>
        <dbReference type="ChEBI" id="CHEBI:59863"/>
        <dbReference type="EC" id="5.3.1.12"/>
    </reaction>
</comment>
<dbReference type="PANTHER" id="PTHR30068:SF4">
    <property type="entry name" value="URONATE ISOMERASE"/>
    <property type="match status" value="1"/>
</dbReference>
<dbReference type="HAMAP" id="MF_00675">
    <property type="entry name" value="UxaC"/>
    <property type="match status" value="1"/>
</dbReference>
<comment type="similarity">
    <text evidence="3 7">Belongs to the metallo-dependent hydrolases superfamily. Uronate isomerase family.</text>
</comment>
<dbReference type="Pfam" id="PF02614">
    <property type="entry name" value="UxaC"/>
    <property type="match status" value="1"/>
</dbReference>
<gene>
    <name evidence="7" type="primary">uxaC</name>
    <name evidence="8" type="ordered locus">Bcell_0550</name>
</gene>
<dbReference type="SUPFAM" id="SSF51556">
    <property type="entry name" value="Metallo-dependent hydrolases"/>
    <property type="match status" value="1"/>
</dbReference>
<dbReference type="NCBIfam" id="NF002794">
    <property type="entry name" value="PRK02925.1"/>
    <property type="match status" value="1"/>
</dbReference>
<comment type="catalytic activity">
    <reaction evidence="7">
        <text>aldehydo-D-galacturonate = keto-D-tagaturonate</text>
        <dbReference type="Rhea" id="RHEA:27702"/>
        <dbReference type="ChEBI" id="CHEBI:12952"/>
        <dbReference type="ChEBI" id="CHEBI:17886"/>
    </reaction>
</comment>
<dbReference type="EC" id="5.3.1.12" evidence="4 7"/>
<evidence type="ECO:0000256" key="5">
    <source>
        <dbReference type="ARBA" id="ARBA00020555"/>
    </source>
</evidence>
<dbReference type="Gene3D" id="3.20.20.140">
    <property type="entry name" value="Metal-dependent hydrolases"/>
    <property type="match status" value="1"/>
</dbReference>
<dbReference type="eggNOG" id="COG1904">
    <property type="taxonomic scope" value="Bacteria"/>
</dbReference>
<evidence type="ECO:0000256" key="3">
    <source>
        <dbReference type="ARBA" id="ARBA00008397"/>
    </source>
</evidence>
<evidence type="ECO:0000256" key="7">
    <source>
        <dbReference type="HAMAP-Rule" id="MF_00675"/>
    </source>
</evidence>
<dbReference type="GO" id="GO:0008880">
    <property type="term" value="F:glucuronate isomerase activity"/>
    <property type="evidence" value="ECO:0007669"/>
    <property type="project" value="UniProtKB-UniRule"/>
</dbReference>
<name>E6TXL8_EVAC2</name>
<dbReference type="KEGG" id="bco:Bcell_0550"/>
<dbReference type="InterPro" id="IPR003766">
    <property type="entry name" value="Uronate_isomerase"/>
</dbReference>
<dbReference type="AlphaFoldDB" id="E6TXL8"/>
<dbReference type="EMBL" id="CP002394">
    <property type="protein sequence ID" value="ADU28832.1"/>
    <property type="molecule type" value="Genomic_DNA"/>
</dbReference>
<dbReference type="GO" id="GO:0042840">
    <property type="term" value="P:D-glucuronate catabolic process"/>
    <property type="evidence" value="ECO:0007669"/>
    <property type="project" value="TreeGrafter"/>
</dbReference>
<evidence type="ECO:0000313" key="8">
    <source>
        <dbReference type="EMBL" id="ADU28832.1"/>
    </source>
</evidence>
<dbReference type="RefSeq" id="WP_013487173.1">
    <property type="nucleotide sequence ID" value="NC_014829.1"/>
</dbReference>
<dbReference type="UniPathway" id="UPA00246"/>
<sequence>MGGFITENYLLTSESAKILYHDYAKKMPIYDYHCHLSPKEIAENKTFRNMTEIWLDGDHYKWRVMRALGVEEKYITGNASDYEKFRAWAKTVPQIIGNPLYQWTHMELKRYFHTDLLLNEDTCDIVWEHCNSLLQTAALSAQKIIEQSQVKMIGTTDDPVDDLIYHQAIMKNERFKTKVLPTFRPDQAYEIRKQGYNEYVDKLSTVTSTRIDSFQSFLQALESRIQYFHKMGCRISDHGLETLPYEDASTEEVESIFSSARQGEKVTLLEEYKFKTYVLSFLGRLYHSLGWAMQLHIGPLRDNNEKMFARIGANTGFDSINDYFLAKPLNAFLNRLEKSSELPKMIIYSLNPNHNEVIASACGNFHSASMKGKIQFGAGWWYNDHKDGMIRQMTDLANTGVLSTFIGMLTDSRSFLSYTRHEYFRRVLCEMVGKWIESGEAPRDYKLLGEMIQNISYNNAANYFEVQTH</sequence>
<keyword evidence="6 7" id="KW-0413">Isomerase</keyword>
<comment type="pathway">
    <text evidence="2 7">Carbohydrate metabolism; pentose and glucuronate interconversion.</text>
</comment>